<dbReference type="InterPro" id="IPR015158">
    <property type="entry name" value="Bud22_dom"/>
</dbReference>
<dbReference type="PANTHER" id="PTHR23325">
    <property type="entry name" value="SERUM RESPONSE FACTOR-BINDING"/>
    <property type="match status" value="1"/>
</dbReference>
<comment type="caution">
    <text evidence="4">The sequence shown here is derived from an EMBL/GenBank/DDBJ whole genome shotgun (WGS) entry which is preliminary data.</text>
</comment>
<sequence length="438" mass="48604">MSKRKRSEDDETSSATASKDFRHQRQIVATFTQSAKELLRAFKNARGFERQKLGRRKKDAVKEGQNTDRIDEEVKALKALDLTTCAAHFLAKSLVKIKRVAEHADLPLEVRKSAEGLGRKDPASLNVFARLCNSNPVKTRFGVLCAAVKREFGVDDGGEVGPVKKKRLRAKDFDGNRGDEADVERRREKKQVNGGAVESDSFEGFGDSDDASEDGMAQYRARLASSDEEDEEEGDVEMGSDSDIDVDDLERQLAAEGISAKGAKVQSKPYDHAADLSLSEASQAESEDEGPQMAPAPKKSSFIPSLTMGGYISGSGSEVEDEIDDKPKKNRRGQRARRQIAEWKYGLKAKHLQNQKKNDSNIGWDPKRGAVDRDHRRQKKTGANDTALGRDRREAAKQPKNKHEDDKRPLHPSWEAAKKAKEKKSVPIAFAGKKISFD</sequence>
<feature type="compositionally biased region" description="Basic residues" evidence="2">
    <location>
        <begin position="328"/>
        <end position="338"/>
    </location>
</feature>
<proteinExistence type="predicted"/>
<feature type="region of interest" description="Disordered" evidence="2">
    <location>
        <begin position="1"/>
        <end position="21"/>
    </location>
</feature>
<dbReference type="InterPro" id="IPR037393">
    <property type="entry name" value="Bud22/SRFB1"/>
</dbReference>
<name>A0AAI8YY07_9PEZI</name>
<gene>
    <name evidence="4" type="ORF">LECACI_7A004061</name>
</gene>
<evidence type="ECO:0000256" key="2">
    <source>
        <dbReference type="SAM" id="MobiDB-lite"/>
    </source>
</evidence>
<keyword evidence="5" id="KW-1185">Reference proteome</keyword>
<accession>A0AAI8YY07</accession>
<evidence type="ECO:0000313" key="4">
    <source>
        <dbReference type="EMBL" id="CAK3995825.1"/>
    </source>
</evidence>
<feature type="compositionally biased region" description="Low complexity" evidence="2">
    <location>
        <begin position="275"/>
        <end position="284"/>
    </location>
</feature>
<feature type="compositionally biased region" description="Acidic residues" evidence="2">
    <location>
        <begin position="226"/>
        <end position="248"/>
    </location>
</feature>
<dbReference type="EMBL" id="CAVMBE010000021">
    <property type="protein sequence ID" value="CAK3995825.1"/>
    <property type="molecule type" value="Genomic_DNA"/>
</dbReference>
<keyword evidence="1" id="KW-0175">Coiled coil</keyword>
<evidence type="ECO:0000259" key="3">
    <source>
        <dbReference type="Pfam" id="PF09073"/>
    </source>
</evidence>
<feature type="domain" description="Bud22" evidence="3">
    <location>
        <begin position="32"/>
        <end position="438"/>
    </location>
</feature>
<dbReference type="GO" id="GO:0005634">
    <property type="term" value="C:nucleus"/>
    <property type="evidence" value="ECO:0007669"/>
    <property type="project" value="TreeGrafter"/>
</dbReference>
<evidence type="ECO:0000313" key="5">
    <source>
        <dbReference type="Proteomes" id="UP001296104"/>
    </source>
</evidence>
<feature type="compositionally biased region" description="Basic and acidic residues" evidence="2">
    <location>
        <begin position="171"/>
        <end position="186"/>
    </location>
</feature>
<dbReference type="Proteomes" id="UP001296104">
    <property type="component" value="Unassembled WGS sequence"/>
</dbReference>
<feature type="compositionally biased region" description="Basic and acidic residues" evidence="2">
    <location>
        <begin position="416"/>
        <end position="425"/>
    </location>
</feature>
<organism evidence="4 5">
    <name type="scientific">Lecanosticta acicola</name>
    <dbReference type="NCBI Taxonomy" id="111012"/>
    <lineage>
        <taxon>Eukaryota</taxon>
        <taxon>Fungi</taxon>
        <taxon>Dikarya</taxon>
        <taxon>Ascomycota</taxon>
        <taxon>Pezizomycotina</taxon>
        <taxon>Dothideomycetes</taxon>
        <taxon>Dothideomycetidae</taxon>
        <taxon>Mycosphaerellales</taxon>
        <taxon>Mycosphaerellaceae</taxon>
        <taxon>Lecanosticta</taxon>
    </lineage>
</organism>
<feature type="region of interest" description="Disordered" evidence="2">
    <location>
        <begin position="171"/>
        <end position="438"/>
    </location>
</feature>
<dbReference type="GO" id="GO:0030686">
    <property type="term" value="C:90S preribosome"/>
    <property type="evidence" value="ECO:0007669"/>
    <property type="project" value="TreeGrafter"/>
</dbReference>
<dbReference type="Pfam" id="PF09073">
    <property type="entry name" value="BUD22"/>
    <property type="match status" value="1"/>
</dbReference>
<evidence type="ECO:0000256" key="1">
    <source>
        <dbReference type="ARBA" id="ARBA00023054"/>
    </source>
</evidence>
<dbReference type="PANTHER" id="PTHR23325:SF1">
    <property type="entry name" value="SERUM RESPONSE FACTOR-BINDING PROTEIN 1"/>
    <property type="match status" value="1"/>
</dbReference>
<feature type="compositionally biased region" description="Basic and acidic residues" evidence="2">
    <location>
        <begin position="365"/>
        <end position="375"/>
    </location>
</feature>
<reference evidence="4" key="1">
    <citation type="submission" date="2023-11" db="EMBL/GenBank/DDBJ databases">
        <authorList>
            <person name="Alioto T."/>
            <person name="Alioto T."/>
            <person name="Gomez Garrido J."/>
        </authorList>
    </citation>
    <scope>NUCLEOTIDE SEQUENCE</scope>
</reference>
<dbReference type="AlphaFoldDB" id="A0AAI8YY07"/>
<protein>
    <recommendedName>
        <fullName evidence="3">Bud22 domain-containing protein</fullName>
    </recommendedName>
</protein>
<feature type="compositionally biased region" description="Basic and acidic residues" evidence="2">
    <location>
        <begin position="388"/>
        <end position="409"/>
    </location>
</feature>
<dbReference type="GO" id="GO:0030490">
    <property type="term" value="P:maturation of SSU-rRNA"/>
    <property type="evidence" value="ECO:0007669"/>
    <property type="project" value="TreeGrafter"/>
</dbReference>